<evidence type="ECO:0000313" key="12">
    <source>
        <dbReference type="Proteomes" id="UP001501565"/>
    </source>
</evidence>
<feature type="domain" description="Methyl-accepting transducer" evidence="9">
    <location>
        <begin position="400"/>
        <end position="636"/>
    </location>
</feature>
<dbReference type="InterPro" id="IPR003660">
    <property type="entry name" value="HAMP_dom"/>
</dbReference>
<comment type="caution">
    <text evidence="11">The sequence shown here is derived from an EMBL/GenBank/DDBJ whole genome shotgun (WGS) entry which is preliminary data.</text>
</comment>
<keyword evidence="2 8" id="KW-0812">Transmembrane</keyword>
<proteinExistence type="inferred from homology"/>
<dbReference type="InterPro" id="IPR004090">
    <property type="entry name" value="Chemotax_Me-accpt_rcpt"/>
</dbReference>
<keyword evidence="3 8" id="KW-1133">Transmembrane helix</keyword>
<reference evidence="12" key="1">
    <citation type="journal article" date="2019" name="Int. J. Syst. Evol. Microbiol.">
        <title>The Global Catalogue of Microorganisms (GCM) 10K type strain sequencing project: providing services to taxonomists for standard genome sequencing and annotation.</title>
        <authorList>
            <consortium name="The Broad Institute Genomics Platform"/>
            <consortium name="The Broad Institute Genome Sequencing Center for Infectious Disease"/>
            <person name="Wu L."/>
            <person name="Ma J."/>
        </authorList>
    </citation>
    <scope>NUCLEOTIDE SEQUENCE [LARGE SCALE GENOMIC DNA]</scope>
    <source>
        <strain evidence="12">JCM 17551</strain>
    </source>
</reference>
<dbReference type="EMBL" id="BAABBN010000004">
    <property type="protein sequence ID" value="GAA3917217.1"/>
    <property type="molecule type" value="Genomic_DNA"/>
</dbReference>
<evidence type="ECO:0000313" key="11">
    <source>
        <dbReference type="EMBL" id="GAA3917217.1"/>
    </source>
</evidence>
<organism evidence="11 12">
    <name type="scientific">Litoribacillus peritrichatus</name>
    <dbReference type="NCBI Taxonomy" id="718191"/>
    <lineage>
        <taxon>Bacteria</taxon>
        <taxon>Pseudomonadati</taxon>
        <taxon>Pseudomonadota</taxon>
        <taxon>Gammaproteobacteria</taxon>
        <taxon>Oceanospirillales</taxon>
        <taxon>Oceanospirillaceae</taxon>
        <taxon>Litoribacillus</taxon>
    </lineage>
</organism>
<dbReference type="PROSITE" id="PS50885">
    <property type="entry name" value="HAMP"/>
    <property type="match status" value="1"/>
</dbReference>
<evidence type="ECO:0000256" key="3">
    <source>
        <dbReference type="ARBA" id="ARBA00022989"/>
    </source>
</evidence>
<dbReference type="Proteomes" id="UP001501565">
    <property type="component" value="Unassembled WGS sequence"/>
</dbReference>
<name>A0ABP7M7W9_9GAMM</name>
<dbReference type="RefSeq" id="WP_344796136.1">
    <property type="nucleotide sequence ID" value="NZ_BAABBN010000004.1"/>
</dbReference>
<evidence type="ECO:0000256" key="1">
    <source>
        <dbReference type="ARBA" id="ARBA00004141"/>
    </source>
</evidence>
<keyword evidence="5 7" id="KW-0807">Transducer</keyword>
<evidence type="ECO:0000256" key="2">
    <source>
        <dbReference type="ARBA" id="ARBA00022692"/>
    </source>
</evidence>
<dbReference type="PRINTS" id="PR00260">
    <property type="entry name" value="CHEMTRNSDUCR"/>
</dbReference>
<keyword evidence="4 8" id="KW-0472">Membrane</keyword>
<accession>A0ABP7M7W9</accession>
<evidence type="ECO:0000259" key="9">
    <source>
        <dbReference type="PROSITE" id="PS50111"/>
    </source>
</evidence>
<dbReference type="Pfam" id="PF00015">
    <property type="entry name" value="MCPsignal"/>
    <property type="match status" value="1"/>
</dbReference>
<protein>
    <submittedName>
        <fullName evidence="11">Methyl-accepting chemotaxis protein</fullName>
    </submittedName>
</protein>
<keyword evidence="12" id="KW-1185">Reference proteome</keyword>
<dbReference type="PANTHER" id="PTHR32089">
    <property type="entry name" value="METHYL-ACCEPTING CHEMOTAXIS PROTEIN MCPB"/>
    <property type="match status" value="1"/>
</dbReference>
<dbReference type="CDD" id="cd11386">
    <property type="entry name" value="MCP_signal"/>
    <property type="match status" value="1"/>
</dbReference>
<feature type="transmembrane region" description="Helical" evidence="8">
    <location>
        <begin position="323"/>
        <end position="341"/>
    </location>
</feature>
<evidence type="ECO:0000256" key="8">
    <source>
        <dbReference type="SAM" id="Phobius"/>
    </source>
</evidence>
<feature type="transmembrane region" description="Helical" evidence="8">
    <location>
        <begin position="17"/>
        <end position="36"/>
    </location>
</feature>
<evidence type="ECO:0000256" key="6">
    <source>
        <dbReference type="ARBA" id="ARBA00029447"/>
    </source>
</evidence>
<evidence type="ECO:0000259" key="10">
    <source>
        <dbReference type="PROSITE" id="PS50885"/>
    </source>
</evidence>
<sequence>MIKLPAFINNRPLSAKIAFLTVLLVIPTVILLFFYLNSANYRINFAQQEIQGMKFLTFVSPLQQTIAKHRGMMAVYLNGDKTFEPQIRHEESKMAKLLQELELAESQFGKQFKTAKLTQEIRSHWNTLNGKRVMEPRQSFNSHTELIQDVLALMVHIADQSQLTLDPDLDTYYLMDLITVTLPELMEALGKTRGMTSGIAASGNMSREEAQELSIFTFQIEQRVQSAETALTTAFKNTLHPTLENDLSAVFDQSQNSANYFLKLIDEKILNTNNIEISSSEIFNAGSDAIAKSSMLLNNAVPEMTLLLNERIDRVQNDRNTQLLVLTLIATSALVIAWLIVTSINTQVKEILQVITKATQDKKLSSTAQVYSNDDLGIIARSLNTMLSSFAHIVQEISQSSIQLAAAAQQTATTSQQSTINLAEQQVETSQLATAIHQMAATAEEVANSTVRAAEAAGNVDSQTSEGNSLVSQTVGAIELLDNEITTVEAIISKLKDSSIGITSVLDVIKNVAEQTNLLALNASIEAARAGEQGRGFAVVADEVRALAQRTHDSVGEIEGIINTFRKDTEDAYKSVASSKSKVDETVSKAKQVEKSLINIGIAISTIRDMNHQIACASEEYSTVNDELNKNVVRIDEMSQQTVTGSNEISSASKEQALLVSNLKRLAESFST</sequence>
<dbReference type="InterPro" id="IPR004089">
    <property type="entry name" value="MCPsignal_dom"/>
</dbReference>
<evidence type="ECO:0000256" key="7">
    <source>
        <dbReference type="PROSITE-ProRule" id="PRU00284"/>
    </source>
</evidence>
<dbReference type="SMART" id="SM00283">
    <property type="entry name" value="MA"/>
    <property type="match status" value="1"/>
</dbReference>
<dbReference type="SUPFAM" id="SSF58104">
    <property type="entry name" value="Methyl-accepting chemotaxis protein (MCP) signaling domain"/>
    <property type="match status" value="1"/>
</dbReference>
<dbReference type="PANTHER" id="PTHR32089:SF119">
    <property type="entry name" value="METHYL-ACCEPTING CHEMOTAXIS PROTEIN CTPL"/>
    <property type="match status" value="1"/>
</dbReference>
<dbReference type="PROSITE" id="PS50111">
    <property type="entry name" value="CHEMOTAXIS_TRANSDUC_2"/>
    <property type="match status" value="1"/>
</dbReference>
<dbReference type="Gene3D" id="1.10.287.950">
    <property type="entry name" value="Methyl-accepting chemotaxis protein"/>
    <property type="match status" value="1"/>
</dbReference>
<feature type="domain" description="HAMP" evidence="10">
    <location>
        <begin position="342"/>
        <end position="395"/>
    </location>
</feature>
<evidence type="ECO:0000256" key="5">
    <source>
        <dbReference type="ARBA" id="ARBA00023224"/>
    </source>
</evidence>
<evidence type="ECO:0000256" key="4">
    <source>
        <dbReference type="ARBA" id="ARBA00023136"/>
    </source>
</evidence>
<gene>
    <name evidence="11" type="ORF">GCM10022277_10190</name>
</gene>
<comment type="similarity">
    <text evidence="6">Belongs to the methyl-accepting chemotaxis (MCP) protein family.</text>
</comment>
<comment type="subcellular location">
    <subcellularLocation>
        <location evidence="1">Membrane</location>
        <topology evidence="1">Multi-pass membrane protein</topology>
    </subcellularLocation>
</comment>